<evidence type="ECO:0000259" key="6">
    <source>
        <dbReference type="Pfam" id="PF00520"/>
    </source>
</evidence>
<dbReference type="GO" id="GO:0003254">
    <property type="term" value="P:regulation of membrane depolarization"/>
    <property type="evidence" value="ECO:0007669"/>
    <property type="project" value="TreeGrafter"/>
</dbReference>
<feature type="transmembrane region" description="Helical" evidence="5">
    <location>
        <begin position="180"/>
        <end position="201"/>
    </location>
</feature>
<dbReference type="InterPro" id="IPR018490">
    <property type="entry name" value="cNMP-bd_dom_sf"/>
</dbReference>
<feature type="transmembrane region" description="Helical" evidence="5">
    <location>
        <begin position="1066"/>
        <end position="1087"/>
    </location>
</feature>
<evidence type="ECO:0000256" key="2">
    <source>
        <dbReference type="ARBA" id="ARBA00022692"/>
    </source>
</evidence>
<feature type="transmembrane region" description="Helical" evidence="5">
    <location>
        <begin position="399"/>
        <end position="420"/>
    </location>
</feature>
<feature type="transmembrane region" description="Helical" evidence="5">
    <location>
        <begin position="866"/>
        <end position="893"/>
    </location>
</feature>
<sequence>MSCNCAESTAVADRRDAYEDFVKKQLDALRQSLLRRYDTELLYGSSGHVVRDDEVQVGKRHVVSVTVDDRLRGVPPLERSHEDSEDAFFYPRWIELTAKMLQMKDNDEGNSQDDFTENDLHMLPMWNISLQDLKRRTRPRNFRTMFTHDKKGNLKMKDTIREELSCLHRMVLQPNSWQQLLWTAIGATLILWDLITIPLGFFSSALPTFLDFLRIFSRFSFAYWVTDMPLHLVFGLELNGAQELRPKKLALLYLRSWFLMDLVLISIDATILILEIFEESVPSSARLFRVMRLLRLLRLLRLTRLQNKVMVLANRLLSTNAFLILKVAGGLCMMMITNHIIACCWFGVGSFDAEKNWIKNMELDKEDFADSYSAALHWSLTQFTPATNNIVPDNAVERAFASAVILLAIGVFSSFIASISSTLNTLRMSRLENSKHYSKLFQFFNERNLSVNLYAKVKEVVRNENLAVRVQEKDVTFIQKIPERLKIQLHAEMYLPSLLSMKIWPHSGIDDADFFYSNMCHRVLCEGLASPGQDVFLPGTDCKDVYLLESGDMTYVMRRDTEATRICDQQLCVACLWAEWHHRGRLSAGQGMCYFIKVNCDAFGQVVLKYGGPLYRYLQIYGILLVSEIEWLQEDGFLMSDLNLDEEQMTNLSAQAERFANLVAVAPSPTAPKENALTRTGARELVHAGDYRDGGSYEDFVLRQLDLLRSSLLQRYEIEVDRWCSTDPPQSGKDRPDVYTASLDEYAPLHRWIQLTNRILEAEVDKDSEDAPQLDAELSMLPVWNFSLQEMQKLSRPRNFRTALTNDEVLNVMRMNDPIKEAPFWLQRLVLKPNSWQQLLWTTLGAMLILWDLITIPLGFFDLPQFLAFLTLFARFSFAYWCIDVPLHVVFGVEVNGAQELRPKKLLMTYLRSWFLIDLFIISVDAIIITLEVLQESSNDEFSMWRSARFFRILRLLRLLRLLRVTKLQNELMILANQFLSTNAFLMLKVGAGLFMMVITNHIIACCWYGVGSFGDAGSSSQSWLHTAQLDSGDFGAAYAASLHWSLTQFTPATNNIAPESPLERVFALVIILLAIGVFSSFIASISSTLNMLRASRVENSKHYSKLFQFFNERNLSVNLYGKVKKLLRNEHLVVRVQEAEVALIEKIPERLKIQLHMEMYMPTLLSMKIWPKTKMSDVEYFYSNVCHLAISEGLAKPGQDVFMPGTDCKDAYILESGDMFYLPRQGQSFAKERGPEGVTLSNEHLCVVCLWAEWHHRGRLSSGQNMSYFIKVNCETFGTMAMKFGGPLFRYLQIFGILLVSEIEYLQEQGTIVSDMNLEKEQMIQLAVQAERYSDVAAPKSSPKGFTQSLSRILTIKRASTQTES</sequence>
<feature type="transmembrane region" description="Helical" evidence="5">
    <location>
        <begin position="321"/>
        <end position="348"/>
    </location>
</feature>
<dbReference type="InterPro" id="IPR051413">
    <property type="entry name" value="K/Na_HCN_channel"/>
</dbReference>
<dbReference type="EMBL" id="CAMXCT020006526">
    <property type="protein sequence ID" value="CAL1168712.1"/>
    <property type="molecule type" value="Genomic_DNA"/>
</dbReference>
<dbReference type="InterPro" id="IPR005821">
    <property type="entry name" value="Ion_trans_dom"/>
</dbReference>
<dbReference type="PANTHER" id="PTHR45689:SF5">
    <property type="entry name" value="I[[H]] CHANNEL, ISOFORM E"/>
    <property type="match status" value="1"/>
</dbReference>
<dbReference type="EMBL" id="CAMXCT030006526">
    <property type="protein sequence ID" value="CAL4802649.1"/>
    <property type="molecule type" value="Genomic_DNA"/>
</dbReference>
<keyword evidence="10" id="KW-1185">Reference proteome</keyword>
<protein>
    <submittedName>
        <fullName evidence="9">Cyclic nucleotide-gated cation channel alpha-3 (Cone photoreceptor cGMP-gated channel subunit alpha) (Cyclic nucleotide-gated channel alpha-3) (CNG channel alpha-3) (CNG-3) (CNG3)</fullName>
    </submittedName>
</protein>
<evidence type="ECO:0000256" key="3">
    <source>
        <dbReference type="ARBA" id="ARBA00022989"/>
    </source>
</evidence>
<feature type="transmembrane region" description="Helical" evidence="5">
    <location>
        <begin position="252"/>
        <end position="277"/>
    </location>
</feature>
<dbReference type="Pfam" id="PF00520">
    <property type="entry name" value="Ion_trans"/>
    <property type="match status" value="2"/>
</dbReference>
<keyword evidence="3 5" id="KW-1133">Transmembrane helix</keyword>
<keyword evidence="4 5" id="KW-0472">Membrane</keyword>
<accession>A0A9P1DRH4</accession>
<dbReference type="GO" id="GO:0005249">
    <property type="term" value="F:voltage-gated potassium channel activity"/>
    <property type="evidence" value="ECO:0007669"/>
    <property type="project" value="TreeGrafter"/>
</dbReference>
<dbReference type="GO" id="GO:0098855">
    <property type="term" value="C:HCN channel complex"/>
    <property type="evidence" value="ECO:0007669"/>
    <property type="project" value="TreeGrafter"/>
</dbReference>
<evidence type="ECO:0000256" key="1">
    <source>
        <dbReference type="ARBA" id="ARBA00004141"/>
    </source>
</evidence>
<evidence type="ECO:0000313" key="7">
    <source>
        <dbReference type="EMBL" id="CAI4015337.1"/>
    </source>
</evidence>
<dbReference type="Proteomes" id="UP001152797">
    <property type="component" value="Unassembled WGS sequence"/>
</dbReference>
<feature type="transmembrane region" description="Helical" evidence="5">
    <location>
        <begin position="914"/>
        <end position="934"/>
    </location>
</feature>
<feature type="domain" description="Ion transport" evidence="6">
    <location>
        <begin position="182"/>
        <end position="426"/>
    </location>
</feature>
<dbReference type="EMBL" id="CAMXCT010006526">
    <property type="protein sequence ID" value="CAI4015337.1"/>
    <property type="molecule type" value="Genomic_DNA"/>
</dbReference>
<keyword evidence="2 5" id="KW-0812">Transmembrane</keyword>
<organism evidence="7">
    <name type="scientific">Cladocopium goreaui</name>
    <dbReference type="NCBI Taxonomy" id="2562237"/>
    <lineage>
        <taxon>Eukaryota</taxon>
        <taxon>Sar</taxon>
        <taxon>Alveolata</taxon>
        <taxon>Dinophyceae</taxon>
        <taxon>Suessiales</taxon>
        <taxon>Symbiodiniaceae</taxon>
        <taxon>Cladocopium</taxon>
    </lineage>
</organism>
<proteinExistence type="predicted"/>
<name>A0A9P1DRH4_9DINO</name>
<dbReference type="PANTHER" id="PTHR45689">
    <property type="entry name" value="I[[H]] CHANNEL, ISOFORM E"/>
    <property type="match status" value="1"/>
</dbReference>
<dbReference type="GO" id="GO:0035725">
    <property type="term" value="P:sodium ion transmembrane transport"/>
    <property type="evidence" value="ECO:0007669"/>
    <property type="project" value="TreeGrafter"/>
</dbReference>
<comment type="caution">
    <text evidence="7">The sequence shown here is derived from an EMBL/GenBank/DDBJ whole genome shotgun (WGS) entry which is preliminary data.</text>
</comment>
<comment type="subcellular location">
    <subcellularLocation>
        <location evidence="1">Membrane</location>
        <topology evidence="1">Multi-pass membrane protein</topology>
    </subcellularLocation>
</comment>
<gene>
    <name evidence="7" type="ORF">C1SCF055_LOCUS40171</name>
</gene>
<dbReference type="SUPFAM" id="SSF81324">
    <property type="entry name" value="Voltage-gated potassium channels"/>
    <property type="match status" value="2"/>
</dbReference>
<dbReference type="Gene3D" id="1.10.287.70">
    <property type="match status" value="2"/>
</dbReference>
<reference evidence="8" key="2">
    <citation type="submission" date="2024-04" db="EMBL/GenBank/DDBJ databases">
        <authorList>
            <person name="Chen Y."/>
            <person name="Shah S."/>
            <person name="Dougan E. K."/>
            <person name="Thang M."/>
            <person name="Chan C."/>
        </authorList>
    </citation>
    <scope>NUCLEOTIDE SEQUENCE [LARGE SCALE GENOMIC DNA]</scope>
</reference>
<evidence type="ECO:0000256" key="5">
    <source>
        <dbReference type="SAM" id="Phobius"/>
    </source>
</evidence>
<dbReference type="OrthoDB" id="296870at2759"/>
<evidence type="ECO:0000313" key="10">
    <source>
        <dbReference type="Proteomes" id="UP001152797"/>
    </source>
</evidence>
<evidence type="ECO:0000313" key="8">
    <source>
        <dbReference type="EMBL" id="CAL1168712.1"/>
    </source>
</evidence>
<feature type="transmembrane region" description="Helical" evidence="5">
    <location>
        <begin position="839"/>
        <end position="860"/>
    </location>
</feature>
<evidence type="ECO:0000256" key="4">
    <source>
        <dbReference type="ARBA" id="ARBA00023136"/>
    </source>
</evidence>
<feature type="transmembrane region" description="Helical" evidence="5">
    <location>
        <begin position="984"/>
        <end position="1011"/>
    </location>
</feature>
<evidence type="ECO:0000313" key="9">
    <source>
        <dbReference type="EMBL" id="CAL4802649.1"/>
    </source>
</evidence>
<reference evidence="7" key="1">
    <citation type="submission" date="2022-10" db="EMBL/GenBank/DDBJ databases">
        <authorList>
            <person name="Chen Y."/>
            <person name="Dougan E. K."/>
            <person name="Chan C."/>
            <person name="Rhodes N."/>
            <person name="Thang M."/>
        </authorList>
    </citation>
    <scope>NUCLEOTIDE SEQUENCE</scope>
</reference>
<feature type="domain" description="Ion transport" evidence="6">
    <location>
        <begin position="841"/>
        <end position="1095"/>
    </location>
</feature>
<dbReference type="SUPFAM" id="SSF51206">
    <property type="entry name" value="cAMP-binding domain-like"/>
    <property type="match status" value="2"/>
</dbReference>